<reference evidence="1 2" key="1">
    <citation type="journal article" date="2018" name="Cell">
        <title>The Chara Genome: Secondary Complexity and Implications for Plant Terrestrialization.</title>
        <authorList>
            <person name="Nishiyama T."/>
            <person name="Sakayama H."/>
            <person name="Vries J.D."/>
            <person name="Buschmann H."/>
            <person name="Saint-Marcoux D."/>
            <person name="Ullrich K.K."/>
            <person name="Haas F.B."/>
            <person name="Vanderstraeten L."/>
            <person name="Becker D."/>
            <person name="Lang D."/>
            <person name="Vosolsobe S."/>
            <person name="Rombauts S."/>
            <person name="Wilhelmsson P.K.I."/>
            <person name="Janitza P."/>
            <person name="Kern R."/>
            <person name="Heyl A."/>
            <person name="Rumpler F."/>
            <person name="Villalobos L.I.A.C."/>
            <person name="Clay J.M."/>
            <person name="Skokan R."/>
            <person name="Toyoda A."/>
            <person name="Suzuki Y."/>
            <person name="Kagoshima H."/>
            <person name="Schijlen E."/>
            <person name="Tajeshwar N."/>
            <person name="Catarino B."/>
            <person name="Hetherington A.J."/>
            <person name="Saltykova A."/>
            <person name="Bonnot C."/>
            <person name="Breuninger H."/>
            <person name="Symeonidi A."/>
            <person name="Radhakrishnan G.V."/>
            <person name="Van Nieuwerburgh F."/>
            <person name="Deforce D."/>
            <person name="Chang C."/>
            <person name="Karol K.G."/>
            <person name="Hedrich R."/>
            <person name="Ulvskov P."/>
            <person name="Glockner G."/>
            <person name="Delwiche C.F."/>
            <person name="Petrasek J."/>
            <person name="Van de Peer Y."/>
            <person name="Friml J."/>
            <person name="Beilby M."/>
            <person name="Dolan L."/>
            <person name="Kohara Y."/>
            <person name="Sugano S."/>
            <person name="Fujiyama A."/>
            <person name="Delaux P.-M."/>
            <person name="Quint M."/>
            <person name="TheiBen G."/>
            <person name="Hagemann M."/>
            <person name="Harholt J."/>
            <person name="Dunand C."/>
            <person name="Zachgo S."/>
            <person name="Langdale J."/>
            <person name="Maumus F."/>
            <person name="Straeten D.V.D."/>
            <person name="Gould S.B."/>
            <person name="Rensing S.A."/>
        </authorList>
    </citation>
    <scope>NUCLEOTIDE SEQUENCE [LARGE SCALE GENOMIC DNA]</scope>
    <source>
        <strain evidence="1 2">S276</strain>
    </source>
</reference>
<protein>
    <submittedName>
        <fullName evidence="1">Uncharacterized protein</fullName>
    </submittedName>
</protein>
<sequence length="254" mass="25497">MACRCGSSIDCRVEGGVEVTSKYNRSIVWQVLVKGTPPPTLDLPPDCTDVVVSSAAFAVTSVVAPSDDVLVIAVPGTVPLALSPPPACVVVASFVAQVDHVHLVTAFVVTADVAVVVAPPVVVPAVATSGVGPLALDHPPEYAVVASVDAPAGYLRFVAVVAVVVVDVADVVAFVVAAVGIAPQSHALPHVYVVVEVSLDMAPSSLALSPLCAVVVASTAAPADSALLELENTVAVSGGVVTTVAGETVVDERF</sequence>
<dbReference type="AlphaFoldDB" id="A0A388K0N4"/>
<evidence type="ECO:0000313" key="1">
    <source>
        <dbReference type="EMBL" id="GBG63614.1"/>
    </source>
</evidence>
<keyword evidence="2" id="KW-1185">Reference proteome</keyword>
<dbReference type="Proteomes" id="UP000265515">
    <property type="component" value="Unassembled WGS sequence"/>
</dbReference>
<name>A0A388K0N4_CHABU</name>
<evidence type="ECO:0000313" key="2">
    <source>
        <dbReference type="Proteomes" id="UP000265515"/>
    </source>
</evidence>
<dbReference type="EMBL" id="BFEA01000041">
    <property type="protein sequence ID" value="GBG63614.1"/>
    <property type="molecule type" value="Genomic_DNA"/>
</dbReference>
<gene>
    <name evidence="1" type="ORF">CBR_g38925</name>
</gene>
<comment type="caution">
    <text evidence="1">The sequence shown here is derived from an EMBL/GenBank/DDBJ whole genome shotgun (WGS) entry which is preliminary data.</text>
</comment>
<accession>A0A388K0N4</accession>
<proteinExistence type="predicted"/>
<organism evidence="1 2">
    <name type="scientific">Chara braunii</name>
    <name type="common">Braun's stonewort</name>
    <dbReference type="NCBI Taxonomy" id="69332"/>
    <lineage>
        <taxon>Eukaryota</taxon>
        <taxon>Viridiplantae</taxon>
        <taxon>Streptophyta</taxon>
        <taxon>Charophyceae</taxon>
        <taxon>Charales</taxon>
        <taxon>Characeae</taxon>
        <taxon>Chara</taxon>
    </lineage>
</organism>
<dbReference type="Gramene" id="GBG63614">
    <property type="protein sequence ID" value="GBG63614"/>
    <property type="gene ID" value="CBR_g38925"/>
</dbReference>